<organism evidence="2 3">
    <name type="scientific">Mugilogobius chulae</name>
    <name type="common">yellowstripe goby</name>
    <dbReference type="NCBI Taxonomy" id="88201"/>
    <lineage>
        <taxon>Eukaryota</taxon>
        <taxon>Metazoa</taxon>
        <taxon>Chordata</taxon>
        <taxon>Craniata</taxon>
        <taxon>Vertebrata</taxon>
        <taxon>Euteleostomi</taxon>
        <taxon>Actinopterygii</taxon>
        <taxon>Neopterygii</taxon>
        <taxon>Teleostei</taxon>
        <taxon>Neoteleostei</taxon>
        <taxon>Acanthomorphata</taxon>
        <taxon>Gobiaria</taxon>
        <taxon>Gobiiformes</taxon>
        <taxon>Gobioidei</taxon>
        <taxon>Gobiidae</taxon>
        <taxon>Gobionellinae</taxon>
        <taxon>Mugilogobius</taxon>
    </lineage>
</organism>
<dbReference type="AlphaFoldDB" id="A0AAW0NMP5"/>
<comment type="caution">
    <text evidence="2">The sequence shown here is derived from an EMBL/GenBank/DDBJ whole genome shotgun (WGS) entry which is preliminary data.</text>
</comment>
<dbReference type="Pfam" id="PF15256">
    <property type="entry name" value="SPATIAL"/>
    <property type="match status" value="1"/>
</dbReference>
<proteinExistence type="predicted"/>
<feature type="compositionally biased region" description="Polar residues" evidence="1">
    <location>
        <begin position="71"/>
        <end position="92"/>
    </location>
</feature>
<reference evidence="3" key="1">
    <citation type="submission" date="2024-04" db="EMBL/GenBank/DDBJ databases">
        <title>Salinicola lusitanus LLJ914,a marine bacterium isolated from the Okinawa Trough.</title>
        <authorList>
            <person name="Li J."/>
        </authorList>
    </citation>
    <scope>NUCLEOTIDE SEQUENCE [LARGE SCALE GENOMIC DNA]</scope>
</reference>
<evidence type="ECO:0000256" key="1">
    <source>
        <dbReference type="SAM" id="MobiDB-lite"/>
    </source>
</evidence>
<feature type="region of interest" description="Disordered" evidence="1">
    <location>
        <begin position="1"/>
        <end position="94"/>
    </location>
</feature>
<dbReference type="PANTHER" id="PTHR33772:SF1">
    <property type="entry name" value="PROTEIN TBATA"/>
    <property type="match status" value="1"/>
</dbReference>
<keyword evidence="3" id="KW-1185">Reference proteome</keyword>
<dbReference type="PANTHER" id="PTHR33772">
    <property type="entry name" value="THYMUS, BRAIN AND TESTES-ASSOCIATED"/>
    <property type="match status" value="1"/>
</dbReference>
<evidence type="ECO:0000313" key="3">
    <source>
        <dbReference type="Proteomes" id="UP001460270"/>
    </source>
</evidence>
<dbReference type="Proteomes" id="UP001460270">
    <property type="component" value="Unassembled WGS sequence"/>
</dbReference>
<name>A0AAW0NMP5_9GOBI</name>
<evidence type="ECO:0000313" key="2">
    <source>
        <dbReference type="EMBL" id="KAK7904635.1"/>
    </source>
</evidence>
<feature type="compositionally biased region" description="Basic and acidic residues" evidence="1">
    <location>
        <begin position="1"/>
        <end position="69"/>
    </location>
</feature>
<accession>A0AAW0NMP5</accession>
<protein>
    <submittedName>
        <fullName evidence="2">Uncharacterized protein</fullName>
    </submittedName>
</protein>
<sequence>MEKERKERRENKRGNKEWGRGEKRERKRETDKESRKNMKKGERESKGGEKEREEGVREKRERRGERESVKVQTNYSSEQVHCQSEPIVSSPGNAGKKPNTLYIVNVTGAAAWSRLSCFPPLSPDTRGSSAASSTTDLPRLMSRSSARFGSLSHHSFFSRHNPHPIRVRHIQGTNALCLGRLKEG</sequence>
<gene>
    <name evidence="2" type="ORF">WMY93_017242</name>
</gene>
<dbReference type="EMBL" id="JBBPFD010000012">
    <property type="protein sequence ID" value="KAK7904635.1"/>
    <property type="molecule type" value="Genomic_DNA"/>
</dbReference>
<dbReference type="InterPro" id="IPR037394">
    <property type="entry name" value="TBATA-like"/>
</dbReference>